<protein>
    <submittedName>
        <fullName evidence="1">10006_t:CDS:1</fullName>
    </submittedName>
</protein>
<organism evidence="1 2">
    <name type="scientific">Funneliformis mosseae</name>
    <name type="common">Endomycorrhizal fungus</name>
    <name type="synonym">Glomus mosseae</name>
    <dbReference type="NCBI Taxonomy" id="27381"/>
    <lineage>
        <taxon>Eukaryota</taxon>
        <taxon>Fungi</taxon>
        <taxon>Fungi incertae sedis</taxon>
        <taxon>Mucoromycota</taxon>
        <taxon>Glomeromycotina</taxon>
        <taxon>Glomeromycetes</taxon>
        <taxon>Glomerales</taxon>
        <taxon>Glomeraceae</taxon>
        <taxon>Funneliformis</taxon>
    </lineage>
</organism>
<name>A0A9N9DLG8_FUNMO</name>
<sequence>MYKNNKNNFPLINNNSATISFQEFSDTAPPFTPFTNNYDEDMDFEEVKTNHLVNNKDPLSDSDDNLEFELLLPIEISVSDPSLIAKDKTFIFSILHKMWHLMEEIFKYFKIYINKGFFYIAEIVDTILPLDSDSKYDSAEHNLFDQLNYLPQDFYSLLQLFSLVHQKSSSPISLQLSYNHYSYKSEKIFDFLYSSFQSNS</sequence>
<keyword evidence="2" id="KW-1185">Reference proteome</keyword>
<accession>A0A9N9DLG8</accession>
<evidence type="ECO:0000313" key="2">
    <source>
        <dbReference type="Proteomes" id="UP000789375"/>
    </source>
</evidence>
<comment type="caution">
    <text evidence="1">The sequence shown here is derived from an EMBL/GenBank/DDBJ whole genome shotgun (WGS) entry which is preliminary data.</text>
</comment>
<evidence type="ECO:0000313" key="1">
    <source>
        <dbReference type="EMBL" id="CAG8640153.1"/>
    </source>
</evidence>
<gene>
    <name evidence="1" type="ORF">FMOSSE_LOCUS10945</name>
</gene>
<dbReference type="AlphaFoldDB" id="A0A9N9DLG8"/>
<proteinExistence type="predicted"/>
<reference evidence="1" key="1">
    <citation type="submission" date="2021-06" db="EMBL/GenBank/DDBJ databases">
        <authorList>
            <person name="Kallberg Y."/>
            <person name="Tangrot J."/>
            <person name="Rosling A."/>
        </authorList>
    </citation>
    <scope>NUCLEOTIDE SEQUENCE</scope>
    <source>
        <strain evidence="1">87-6 pot B 2015</strain>
    </source>
</reference>
<dbReference type="EMBL" id="CAJVPP010003924">
    <property type="protein sequence ID" value="CAG8640153.1"/>
    <property type="molecule type" value="Genomic_DNA"/>
</dbReference>
<dbReference type="Proteomes" id="UP000789375">
    <property type="component" value="Unassembled WGS sequence"/>
</dbReference>